<keyword evidence="2" id="KW-0479">Metal-binding</keyword>
<dbReference type="OrthoDB" id="5197601at2"/>
<name>A0A2J7TC84_METSI</name>
<dbReference type="GO" id="GO:0003824">
    <property type="term" value="F:catalytic activity"/>
    <property type="evidence" value="ECO:0007669"/>
    <property type="project" value="InterPro"/>
</dbReference>
<proteinExistence type="inferred from homology"/>
<comment type="caution">
    <text evidence="4">The sequence shown here is derived from an EMBL/GenBank/DDBJ whole genome shotgun (WGS) entry which is preliminary data.</text>
</comment>
<evidence type="ECO:0000259" key="3">
    <source>
        <dbReference type="Pfam" id="PF01557"/>
    </source>
</evidence>
<evidence type="ECO:0000313" key="5">
    <source>
        <dbReference type="Proteomes" id="UP000236286"/>
    </source>
</evidence>
<feature type="domain" description="Fumarylacetoacetase-like C-terminal" evidence="3">
    <location>
        <begin position="74"/>
        <end position="278"/>
    </location>
</feature>
<organism evidence="4 5">
    <name type="scientific">Methylocella silvestris</name>
    <dbReference type="NCBI Taxonomy" id="199596"/>
    <lineage>
        <taxon>Bacteria</taxon>
        <taxon>Pseudomonadati</taxon>
        <taxon>Pseudomonadota</taxon>
        <taxon>Alphaproteobacteria</taxon>
        <taxon>Hyphomicrobiales</taxon>
        <taxon>Beijerinckiaceae</taxon>
        <taxon>Methylocella</taxon>
    </lineage>
</organism>
<sequence>MKLSSFVMSNAASFGVVEGEEIADVGALLKDRFPDLKALIAGGAFAEAAQCAPKAQRIPLAAVTLSPVLPNPGKIFCVGHNYESHRQETGRAKTEHPSIFLRFADSQTGHGQKLLRPAVSTMFDFEGELAVVIGKGGRAIAPERALDHVAGYACYNDASVRDWQWHTHQFTPGKNFPRTGAFGPWLVTADEVGDPAQLSVTTRLNGEVVQSQATAEMIFPIPAIIAYVSQFTALSPGDVIVTGTPGGVGAKRQPPLWLKDGDTIEVEIPKVGLLVNRVEGERPAA</sequence>
<dbReference type="InterPro" id="IPR011234">
    <property type="entry name" value="Fumarylacetoacetase-like_C"/>
</dbReference>
<accession>A0A2J7TC84</accession>
<reference evidence="4 5" key="1">
    <citation type="submission" date="2017-10" db="EMBL/GenBank/DDBJ databases">
        <title>Genome announcement of Methylocella silvestris TVC from permafrost.</title>
        <authorList>
            <person name="Wang J."/>
            <person name="Geng K."/>
            <person name="Ul-Haque F."/>
            <person name="Crombie A.T."/>
            <person name="Street L.E."/>
            <person name="Wookey P.A."/>
            <person name="Murrell J.C."/>
            <person name="Pratscher J."/>
        </authorList>
    </citation>
    <scope>NUCLEOTIDE SEQUENCE [LARGE SCALE GENOMIC DNA]</scope>
    <source>
        <strain evidence="4 5">TVC</strain>
    </source>
</reference>
<evidence type="ECO:0000256" key="1">
    <source>
        <dbReference type="ARBA" id="ARBA00010211"/>
    </source>
</evidence>
<dbReference type="Proteomes" id="UP000236286">
    <property type="component" value="Unassembled WGS sequence"/>
</dbReference>
<dbReference type="GO" id="GO:0044281">
    <property type="term" value="P:small molecule metabolic process"/>
    <property type="evidence" value="ECO:0007669"/>
    <property type="project" value="UniProtKB-ARBA"/>
</dbReference>
<dbReference type="RefSeq" id="WP_102845301.1">
    <property type="nucleotide sequence ID" value="NZ_PDZR01000034.1"/>
</dbReference>
<evidence type="ECO:0000256" key="2">
    <source>
        <dbReference type="ARBA" id="ARBA00022723"/>
    </source>
</evidence>
<gene>
    <name evidence="4" type="ORF">CR492_19015</name>
</gene>
<dbReference type="EMBL" id="PDZR01000034">
    <property type="protein sequence ID" value="PNG24381.1"/>
    <property type="molecule type" value="Genomic_DNA"/>
</dbReference>
<dbReference type="SUPFAM" id="SSF56529">
    <property type="entry name" value="FAH"/>
    <property type="match status" value="1"/>
</dbReference>
<evidence type="ECO:0000313" key="4">
    <source>
        <dbReference type="EMBL" id="PNG24381.1"/>
    </source>
</evidence>
<dbReference type="PANTHER" id="PTHR42796">
    <property type="entry name" value="FUMARYLACETOACETATE HYDROLASE DOMAIN-CONTAINING PROTEIN 2A-RELATED"/>
    <property type="match status" value="1"/>
</dbReference>
<protein>
    <submittedName>
        <fullName evidence="4">5-oxopent-3-ene-1,2,5-tricarboxylate decarboxylase</fullName>
    </submittedName>
</protein>
<comment type="similarity">
    <text evidence="1">Belongs to the FAH family.</text>
</comment>
<dbReference type="Gene3D" id="3.90.850.10">
    <property type="entry name" value="Fumarylacetoacetase-like, C-terminal domain"/>
    <property type="match status" value="1"/>
</dbReference>
<dbReference type="InterPro" id="IPR051121">
    <property type="entry name" value="FAH"/>
</dbReference>
<dbReference type="PANTHER" id="PTHR42796:SF4">
    <property type="entry name" value="FUMARYLACETOACETATE HYDROLASE DOMAIN-CONTAINING PROTEIN 2A"/>
    <property type="match status" value="1"/>
</dbReference>
<dbReference type="Pfam" id="PF01557">
    <property type="entry name" value="FAA_hydrolase"/>
    <property type="match status" value="1"/>
</dbReference>
<dbReference type="FunFam" id="3.90.850.10:FF:000008">
    <property type="entry name" value="FAA hydrolase family protein"/>
    <property type="match status" value="1"/>
</dbReference>
<dbReference type="InterPro" id="IPR036663">
    <property type="entry name" value="Fumarylacetoacetase_C_sf"/>
</dbReference>
<dbReference type="GO" id="GO:0046872">
    <property type="term" value="F:metal ion binding"/>
    <property type="evidence" value="ECO:0007669"/>
    <property type="project" value="UniProtKB-KW"/>
</dbReference>
<dbReference type="AlphaFoldDB" id="A0A2J7TC84"/>